<evidence type="ECO:0000313" key="3">
    <source>
        <dbReference type="Proteomes" id="UP001519460"/>
    </source>
</evidence>
<evidence type="ECO:0000256" key="1">
    <source>
        <dbReference type="SAM" id="MobiDB-lite"/>
    </source>
</evidence>
<organism evidence="2 3">
    <name type="scientific">Batillaria attramentaria</name>
    <dbReference type="NCBI Taxonomy" id="370345"/>
    <lineage>
        <taxon>Eukaryota</taxon>
        <taxon>Metazoa</taxon>
        <taxon>Spiralia</taxon>
        <taxon>Lophotrochozoa</taxon>
        <taxon>Mollusca</taxon>
        <taxon>Gastropoda</taxon>
        <taxon>Caenogastropoda</taxon>
        <taxon>Sorbeoconcha</taxon>
        <taxon>Cerithioidea</taxon>
        <taxon>Batillariidae</taxon>
        <taxon>Batillaria</taxon>
    </lineage>
</organism>
<name>A0ABD0JJJ5_9CAEN</name>
<comment type="caution">
    <text evidence="2">The sequence shown here is derived from an EMBL/GenBank/DDBJ whole genome shotgun (WGS) entry which is preliminary data.</text>
</comment>
<proteinExistence type="predicted"/>
<dbReference type="AlphaFoldDB" id="A0ABD0JJJ5"/>
<gene>
    <name evidence="2" type="ORF">BaRGS_00033892</name>
</gene>
<dbReference type="EMBL" id="JACVVK020000423">
    <property type="protein sequence ID" value="KAK7474820.1"/>
    <property type="molecule type" value="Genomic_DNA"/>
</dbReference>
<feature type="region of interest" description="Disordered" evidence="1">
    <location>
        <begin position="42"/>
        <end position="63"/>
    </location>
</feature>
<sequence>MSRWVRNTPARVCRQETVVCTVGLLTVARRYRSLASPRHVETKPECRELQPHSPGCTPRPQSVAAWAGDHITESRYPRGRSTGPETSYECGSVTLSGKGARANQNHPLTPIGGVMANETRAYWQFG</sequence>
<evidence type="ECO:0000313" key="2">
    <source>
        <dbReference type="EMBL" id="KAK7474820.1"/>
    </source>
</evidence>
<protein>
    <submittedName>
        <fullName evidence="2">Uncharacterized protein</fullName>
    </submittedName>
</protein>
<keyword evidence="3" id="KW-1185">Reference proteome</keyword>
<accession>A0ABD0JJJ5</accession>
<reference evidence="2 3" key="1">
    <citation type="journal article" date="2023" name="Sci. Data">
        <title>Genome assembly of the Korean intertidal mud-creeper Batillaria attramentaria.</title>
        <authorList>
            <person name="Patra A.K."/>
            <person name="Ho P.T."/>
            <person name="Jun S."/>
            <person name="Lee S.J."/>
            <person name="Kim Y."/>
            <person name="Won Y.J."/>
        </authorList>
    </citation>
    <scope>NUCLEOTIDE SEQUENCE [LARGE SCALE GENOMIC DNA]</scope>
    <source>
        <strain evidence="2">Wonlab-2016</strain>
    </source>
</reference>
<dbReference type="Proteomes" id="UP001519460">
    <property type="component" value="Unassembled WGS sequence"/>
</dbReference>